<dbReference type="EMBL" id="NITV01000013">
    <property type="protein sequence ID" value="PDO83389.1"/>
    <property type="molecule type" value="Genomic_DNA"/>
</dbReference>
<feature type="transmembrane region" description="Helical" evidence="1">
    <location>
        <begin position="117"/>
        <end position="138"/>
    </location>
</feature>
<feature type="transmembrane region" description="Helical" evidence="1">
    <location>
        <begin position="21"/>
        <end position="43"/>
    </location>
</feature>
<accession>A0ABX4IJJ1</accession>
<evidence type="ECO:0000313" key="3">
    <source>
        <dbReference type="Proteomes" id="UP000219642"/>
    </source>
</evidence>
<evidence type="ECO:0000313" key="2">
    <source>
        <dbReference type="EMBL" id="PDO83389.1"/>
    </source>
</evidence>
<name>A0ABX4IJJ1_9ENTR</name>
<dbReference type="RefSeq" id="WP_097401849.1">
    <property type="nucleotide sequence ID" value="NZ_NITV01000013.1"/>
</dbReference>
<gene>
    <name evidence="2" type="ORF">BK796_20675</name>
</gene>
<comment type="caution">
    <text evidence="2">The sequence shown here is derived from an EMBL/GenBank/DDBJ whole genome shotgun (WGS) entry which is preliminary data.</text>
</comment>
<keyword evidence="1" id="KW-0812">Transmembrane</keyword>
<organism evidence="2 3">
    <name type="scientific">Kosakonia pseudosacchari</name>
    <dbReference type="NCBI Taxonomy" id="1646340"/>
    <lineage>
        <taxon>Bacteria</taxon>
        <taxon>Pseudomonadati</taxon>
        <taxon>Pseudomonadota</taxon>
        <taxon>Gammaproteobacteria</taxon>
        <taxon>Enterobacterales</taxon>
        <taxon>Enterobacteriaceae</taxon>
        <taxon>Kosakonia</taxon>
    </lineage>
</organism>
<evidence type="ECO:0000256" key="1">
    <source>
        <dbReference type="SAM" id="Phobius"/>
    </source>
</evidence>
<protein>
    <submittedName>
        <fullName evidence="2">Uncharacterized protein</fullName>
    </submittedName>
</protein>
<reference evidence="2 3" key="1">
    <citation type="submission" date="2017-06" db="EMBL/GenBank/DDBJ databases">
        <title>Draft genome sequence of nitrogen-fixing Kosakonia pseudosacchari strain NN143 isolated from sugarcane roots.</title>
        <authorList>
            <person name="Li Y."/>
            <person name="Li S."/>
            <person name="Lin L."/>
            <person name="Wu X."/>
            <person name="Yang L."/>
            <person name="Li Y."/>
            <person name="An Q."/>
        </authorList>
    </citation>
    <scope>NUCLEOTIDE SEQUENCE [LARGE SCALE GENOMIC DNA]</scope>
    <source>
        <strain evidence="2 3">NN143</strain>
    </source>
</reference>
<sequence length="203" mass="22513">MESIEIYEVIKNLKHQARISKLISIALIYTLILVILLLFYNAYKMGDRNSPAGLLGDLISDTLFAEKEPQKDTSNQSDKKLAVTEYQKLIERSTNSAMEALKGSIITNTVAKAITSAVLTLTIVCMGIYTIKITLMFIRYYAQLSARYESQATAFMAANGDIDKTIKLIEALSANEIRMGATPESIYEKALDTVTKALAIKKD</sequence>
<proteinExistence type="predicted"/>
<keyword evidence="1" id="KW-1133">Transmembrane helix</keyword>
<dbReference type="Proteomes" id="UP000219642">
    <property type="component" value="Unassembled WGS sequence"/>
</dbReference>
<keyword evidence="1" id="KW-0472">Membrane</keyword>
<keyword evidence="3" id="KW-1185">Reference proteome</keyword>